<evidence type="ECO:0000313" key="2">
    <source>
        <dbReference type="Proteomes" id="UP000177614"/>
    </source>
</evidence>
<evidence type="ECO:0000313" key="1">
    <source>
        <dbReference type="EMBL" id="OGC81732.1"/>
    </source>
</evidence>
<accession>A0A1F4XJ50</accession>
<reference evidence="1 2" key="1">
    <citation type="journal article" date="2016" name="Nat. Commun.">
        <title>Thousands of microbial genomes shed light on interconnected biogeochemical processes in an aquifer system.</title>
        <authorList>
            <person name="Anantharaman K."/>
            <person name="Brown C.T."/>
            <person name="Hug L.A."/>
            <person name="Sharon I."/>
            <person name="Castelle C.J."/>
            <person name="Probst A.J."/>
            <person name="Thomas B.C."/>
            <person name="Singh A."/>
            <person name="Wilkins M.J."/>
            <person name="Karaoz U."/>
            <person name="Brodie E.L."/>
            <person name="Williams K.H."/>
            <person name="Hubbard S.S."/>
            <person name="Banfield J.F."/>
        </authorList>
    </citation>
    <scope>NUCLEOTIDE SEQUENCE [LARGE SCALE GENOMIC DNA]</scope>
</reference>
<protein>
    <submittedName>
        <fullName evidence="1">Uncharacterized protein</fullName>
    </submittedName>
</protein>
<dbReference type="Proteomes" id="UP000177614">
    <property type="component" value="Unassembled WGS sequence"/>
</dbReference>
<dbReference type="EMBL" id="MEWR01000020">
    <property type="protein sequence ID" value="OGC81732.1"/>
    <property type="molecule type" value="Genomic_DNA"/>
</dbReference>
<proteinExistence type="predicted"/>
<dbReference type="AlphaFoldDB" id="A0A1F4XJ50"/>
<sequence length="122" mass="14274">MNRFYRFEVETNNSSVGIYEAVDRDCSRDDIRRQKKPDGSWLPKVGMDYPGAISFWSDYGLKKYIDSGLLMWHVSVINGQVFVQIINKPEKIMYEDEFQIICYPADIQVDSKVALNIFLQKH</sequence>
<organism evidence="1 2">
    <name type="scientific">Candidatus Abawacabacteria bacterium RBG_16_42_10</name>
    <dbReference type="NCBI Taxonomy" id="1817814"/>
    <lineage>
        <taxon>Bacteria</taxon>
        <taxon>Candidatus Abawacaibacteriota</taxon>
    </lineage>
</organism>
<comment type="caution">
    <text evidence="1">The sequence shown here is derived from an EMBL/GenBank/DDBJ whole genome shotgun (WGS) entry which is preliminary data.</text>
</comment>
<gene>
    <name evidence="1" type="ORF">A2V81_04435</name>
</gene>
<name>A0A1F4XJ50_9BACT</name>